<dbReference type="Gene3D" id="1.10.287.1490">
    <property type="match status" value="1"/>
</dbReference>
<feature type="compositionally biased region" description="Low complexity" evidence="2">
    <location>
        <begin position="1516"/>
        <end position="1531"/>
    </location>
</feature>
<feature type="compositionally biased region" description="Basic and acidic residues" evidence="2">
    <location>
        <begin position="1282"/>
        <end position="1301"/>
    </location>
</feature>
<dbReference type="SUPFAM" id="SSF57997">
    <property type="entry name" value="Tropomyosin"/>
    <property type="match status" value="1"/>
</dbReference>
<keyword evidence="1" id="KW-0175">Coiled coil</keyword>
<feature type="coiled-coil region" evidence="1">
    <location>
        <begin position="1358"/>
        <end position="1413"/>
    </location>
</feature>
<dbReference type="EMBL" id="HBGK01053939">
    <property type="protein sequence ID" value="CAD9312913.1"/>
    <property type="molecule type" value="Transcribed_RNA"/>
</dbReference>
<feature type="compositionally biased region" description="Low complexity" evidence="2">
    <location>
        <begin position="1415"/>
        <end position="1433"/>
    </location>
</feature>
<dbReference type="PANTHER" id="PTHR18898">
    <property type="entry name" value="NUCLEOPROTEIN TPR-RELATED"/>
    <property type="match status" value="1"/>
</dbReference>
<feature type="compositionally biased region" description="Basic and acidic residues" evidence="2">
    <location>
        <begin position="1462"/>
        <end position="1472"/>
    </location>
</feature>
<dbReference type="Pfam" id="PF07926">
    <property type="entry name" value="TPR_MLP1_2"/>
    <property type="match status" value="1"/>
</dbReference>
<feature type="domain" description="Nucleoprotein TPR/MPL1" evidence="4">
    <location>
        <begin position="139"/>
        <end position="221"/>
    </location>
</feature>
<feature type="coiled-coil region" evidence="1">
    <location>
        <begin position="1038"/>
        <end position="1093"/>
    </location>
</feature>
<feature type="coiled-coil region" evidence="1">
    <location>
        <begin position="479"/>
        <end position="536"/>
    </location>
</feature>
<evidence type="ECO:0008006" key="6">
    <source>
        <dbReference type="Google" id="ProtNLM"/>
    </source>
</evidence>
<evidence type="ECO:0000256" key="2">
    <source>
        <dbReference type="SAM" id="MobiDB-lite"/>
    </source>
</evidence>
<protein>
    <recommendedName>
        <fullName evidence="6">Nucleoprotein TPR/MLP1 domain-containing protein</fullName>
    </recommendedName>
</protein>
<name>A0A7S1YNQ1_9STRA</name>
<feature type="compositionally biased region" description="Polar residues" evidence="2">
    <location>
        <begin position="1782"/>
        <end position="1797"/>
    </location>
</feature>
<proteinExistence type="predicted"/>
<dbReference type="InterPro" id="IPR057577">
    <property type="entry name" value="Nucleoprot-TPR/MLP1_dom"/>
</dbReference>
<feature type="coiled-coil region" evidence="1">
    <location>
        <begin position="572"/>
        <end position="718"/>
    </location>
</feature>
<dbReference type="GO" id="GO:0005643">
    <property type="term" value="C:nuclear pore"/>
    <property type="evidence" value="ECO:0007669"/>
    <property type="project" value="TreeGrafter"/>
</dbReference>
<accession>A0A7S1YNQ1</accession>
<feature type="region of interest" description="Disordered" evidence="2">
    <location>
        <begin position="1782"/>
        <end position="1821"/>
    </location>
</feature>
<feature type="compositionally biased region" description="Basic and acidic residues" evidence="2">
    <location>
        <begin position="1586"/>
        <end position="1605"/>
    </location>
</feature>
<sequence>MSAAEWSGARKSSNDRTQQALLADLEARYTSLEKEFSTLLKGKREDVASIAELRKTNQTLETKLSEAVAKLSTAEREASLEKSKVQDADSREQQKGERIARLEAEGDNLREEISRLTQSNKSVRDQLVEVETKSKLNDSESVPLQFQKERLAKEVDTVTAHSKWLEGELQSRSQHLLSLRANHGKELLSLRKSLEQAAEERDSALGRAQSLERTVQRLRKDLDQTSKNMKDYKVDASVASEKADQEIASLRSLNSKQKDVLDQLQVRHDQMEKEVERLRQLASKATHESEAEMDQMRAELEAKAQEVLEQQRQDFERELDKVKKELVAAQKQSGPRTTSTRRSLLTESEGPLGLTDLYTKLAETEDELQAERAEREKLEKGMQAILEDIERKTPLLLRQRREYETALDRQEEAQQRLKDAMERLASVRNEKEEMKLEASRVHKRNRELQLETKELANQVQGLLLSKVGGVVPEGTPTTVKQLQNQNNKLLREHARLTTTVEDLEQKLRTDPNIAKLAAAEEELEVLRADRERQETMVASIVQQRDMLRVMAGTGGDVSSTDLVAVDKTAEQFGVLQKRSRSLEEELSKARAELSKLGTDKMVLEERVVRYSETNKELQSSLDKVTRDITTKDAAVRTSEARAEHHKRTVATLEDELASAQGEIKRKTENLSNAHNNIRDLEQQMIAAKAQANRSDYDAREANSKLRLAETQLQTARAAEQRYATEAAQLRSDLNRQGNMIDSVQRIEARLSARGEEEKERLLEESKRVAKLLEAERIKSSQARATLEERTKDLEASTKAAKEKEASSVAEALSAKKKAVEAVDELQTFKVKCERLEKDLASEKQKTTGSANETEASKIESLTQQLDAARAEVGKAKARMADFQKIAKSSEDSLKDLTKTSEEFKKTHDDEIASLNRRIASLKKESKAKESVVTELTQDLSGQRGEQDKAVKALKSQIDGMKDGVVTAEKEKMAAVARAESLQADAEKYQKEAAVAQSNYDRELNLHATARAELRTAREAASEADRLRKTTVHEMEMTKREIESNQQALADEKAGLERTITELQKRIEESSQHNDKLHAQLATLGEQIEKSQSEQIDSGATEVGDEGEIGVLRKSVAEYREIVRFLRSERDMDRAQLETAKRTADRERATAEVTKRSLDEARAELNVSQARGGKTTETDMAAFDVKLKEAEAQLNVVSESNQLLRVEAGQLKKTVSQLETKLAEAKGAIAPKDKLALHLEGKVASMQAEKDSLSRELESWKRRVESLVAKFNHVDPEDHKKALADAQSMKKERDVAKAEKATAHRTNVALKQQIAKLNKDVSTNQSLIEKQKAQLAKARADSDVAAASTRGSAVVSKERDMLKEKLQKTEVQNRSLATELKGVNERNERLKERMRQFQKMLNEKKAMIAKLESEKVAVTTSSAPTASDSAGGSTVAPAPATASMKPPPTQTVSKTMKPQQAEAAKEPTQKSKAEPQPNVDPEANPDQQKKTEAQLPAVPKGGFAFGPGPVKSRVEAAAKSTVASSKKSSSTKRGAPEPSTKTETKSSVQSSGATQSAEAPAQPAQKKPRMATSGSVSPKPGAAKVENPAEQKVKADQLRAKLLEAKMKKKRAIEKKNEEVRVAKQAKVDEEKAASGRKEDGADAKGKPLEEKQTGDEGKPSSSSSEPKANLRASATPFQPPLGAAKTGTGAFGSGTHAAFGSSTSIGSSGFGGIKPASGAAESVFGFKPPGTSSGPLSFGAAAVSKLPMPAAGTPSIASPFGAFEGSNPFGAASASGAKPLFGSSSNVKPISTATSAEQKTKAATEEPRAKVDNDDDSASAS</sequence>
<feature type="region of interest" description="Disordered" evidence="2">
    <location>
        <begin position="839"/>
        <end position="860"/>
    </location>
</feature>
<feature type="coiled-coil region" evidence="1">
    <location>
        <begin position="194"/>
        <end position="451"/>
    </location>
</feature>
<evidence type="ECO:0000259" key="3">
    <source>
        <dbReference type="Pfam" id="PF07926"/>
    </source>
</evidence>
<dbReference type="GO" id="GO:0017056">
    <property type="term" value="F:structural constituent of nuclear pore"/>
    <property type="evidence" value="ECO:0007669"/>
    <property type="project" value="TreeGrafter"/>
</dbReference>
<dbReference type="InterPro" id="IPR012929">
    <property type="entry name" value="Nucleoprot-TPR/MLP1-2_dom"/>
</dbReference>
<feature type="region of interest" description="Disordered" evidence="2">
    <location>
        <begin position="1414"/>
        <end position="1712"/>
    </location>
</feature>
<dbReference type="Pfam" id="PF25481">
    <property type="entry name" value="Nucleoprot-TPR"/>
    <property type="match status" value="1"/>
</dbReference>
<feature type="compositionally biased region" description="Basic and acidic residues" evidence="2">
    <location>
        <begin position="785"/>
        <end position="804"/>
    </location>
</feature>
<feature type="region of interest" description="Disordered" evidence="2">
    <location>
        <begin position="1282"/>
        <end position="1302"/>
    </location>
</feature>
<feature type="region of interest" description="Disordered" evidence="2">
    <location>
        <begin position="75"/>
        <end position="96"/>
    </location>
</feature>
<feature type="compositionally biased region" description="Basic and acidic residues" evidence="2">
    <location>
        <begin position="1613"/>
        <end position="1658"/>
    </location>
</feature>
<feature type="compositionally biased region" description="Polar residues" evidence="2">
    <location>
        <begin position="846"/>
        <end position="860"/>
    </location>
</feature>
<organism evidence="5">
    <name type="scientific">Grammatophora oceanica</name>
    <dbReference type="NCBI Taxonomy" id="210454"/>
    <lineage>
        <taxon>Eukaryota</taxon>
        <taxon>Sar</taxon>
        <taxon>Stramenopiles</taxon>
        <taxon>Ochrophyta</taxon>
        <taxon>Bacillariophyta</taxon>
        <taxon>Fragilariophyceae</taxon>
        <taxon>Fragilariophycidae</taxon>
        <taxon>Rhabdonematales</taxon>
        <taxon>Grammatophoraceae</taxon>
        <taxon>Grammatophora</taxon>
    </lineage>
</organism>
<dbReference type="GO" id="GO:0006606">
    <property type="term" value="P:protein import into nucleus"/>
    <property type="evidence" value="ECO:0007669"/>
    <property type="project" value="InterPro"/>
</dbReference>
<reference evidence="5" key="1">
    <citation type="submission" date="2021-01" db="EMBL/GenBank/DDBJ databases">
        <authorList>
            <person name="Corre E."/>
            <person name="Pelletier E."/>
            <person name="Niang G."/>
            <person name="Scheremetjew M."/>
            <person name="Finn R."/>
            <person name="Kale V."/>
            <person name="Holt S."/>
            <person name="Cochrane G."/>
            <person name="Meng A."/>
            <person name="Brown T."/>
            <person name="Cohen L."/>
        </authorList>
    </citation>
    <scope>NUCLEOTIDE SEQUENCE</scope>
    <source>
        <strain evidence="5">CCMP 410</strain>
    </source>
</reference>
<gene>
    <name evidence="5" type="ORF">GOCE00092_LOCUS28453</name>
</gene>
<dbReference type="Gene3D" id="1.20.5.340">
    <property type="match status" value="1"/>
</dbReference>
<dbReference type="PANTHER" id="PTHR18898:SF2">
    <property type="entry name" value="NUCLEOPROTEIN TPR"/>
    <property type="match status" value="1"/>
</dbReference>
<feature type="domain" description="Nucleoprotein TPR/MLP1-2" evidence="3">
    <location>
        <begin position="958"/>
        <end position="1082"/>
    </location>
</feature>
<evidence type="ECO:0000256" key="1">
    <source>
        <dbReference type="SAM" id="Coils"/>
    </source>
</evidence>
<feature type="compositionally biased region" description="Polar residues" evidence="2">
    <location>
        <begin position="1538"/>
        <end position="1556"/>
    </location>
</feature>
<evidence type="ECO:0000313" key="5">
    <source>
        <dbReference type="EMBL" id="CAD9312913.1"/>
    </source>
</evidence>
<dbReference type="GO" id="GO:0006406">
    <property type="term" value="P:mRNA export from nucleus"/>
    <property type="evidence" value="ECO:0007669"/>
    <property type="project" value="TreeGrafter"/>
</dbReference>
<evidence type="ECO:0000259" key="4">
    <source>
        <dbReference type="Pfam" id="PF25481"/>
    </source>
</evidence>
<feature type="coiled-coil region" evidence="1">
    <location>
        <begin position="964"/>
        <end position="1005"/>
    </location>
</feature>
<feature type="region of interest" description="Disordered" evidence="2">
    <location>
        <begin position="780"/>
        <end position="804"/>
    </location>
</feature>
<feature type="compositionally biased region" description="Basic and acidic residues" evidence="2">
    <location>
        <begin position="1798"/>
        <end position="1812"/>
    </location>
</feature>